<name>A0ABV9P243_9BACI</name>
<evidence type="ECO:0000313" key="4">
    <source>
        <dbReference type="Proteomes" id="UP001595896"/>
    </source>
</evidence>
<dbReference type="Gene3D" id="2.60.40.1180">
    <property type="entry name" value="Golgi alpha-mannosidase II"/>
    <property type="match status" value="1"/>
</dbReference>
<evidence type="ECO:0000313" key="3">
    <source>
        <dbReference type="EMBL" id="MFC4737909.1"/>
    </source>
</evidence>
<dbReference type="Proteomes" id="UP001595896">
    <property type="component" value="Unassembled WGS sequence"/>
</dbReference>
<keyword evidence="3" id="KW-0378">Hydrolase</keyword>
<evidence type="ECO:0000256" key="1">
    <source>
        <dbReference type="ARBA" id="ARBA00023295"/>
    </source>
</evidence>
<gene>
    <name evidence="3" type="ORF">ACFO4L_15115</name>
</gene>
<proteinExistence type="predicted"/>
<dbReference type="EC" id="3.2.1.-" evidence="3"/>
<comment type="caution">
    <text evidence="3">The sequence shown here is derived from an EMBL/GenBank/DDBJ whole genome shotgun (WGS) entry which is preliminary data.</text>
</comment>
<keyword evidence="4" id="KW-1185">Reference proteome</keyword>
<keyword evidence="1 3" id="KW-0326">Glycosidase</keyword>
<dbReference type="RefSeq" id="WP_377910501.1">
    <property type="nucleotide sequence ID" value="NZ_JBHSGK010000020.1"/>
</dbReference>
<reference evidence="4" key="1">
    <citation type="journal article" date="2019" name="Int. J. Syst. Evol. Microbiol.">
        <title>The Global Catalogue of Microorganisms (GCM) 10K type strain sequencing project: providing services to taxonomists for standard genome sequencing and annotation.</title>
        <authorList>
            <consortium name="The Broad Institute Genomics Platform"/>
            <consortium name="The Broad Institute Genome Sequencing Center for Infectious Disease"/>
            <person name="Wu L."/>
            <person name="Ma J."/>
        </authorList>
    </citation>
    <scope>NUCLEOTIDE SEQUENCE [LARGE SCALE GENOMIC DNA]</scope>
    <source>
        <strain evidence="4">JCM 12165</strain>
    </source>
</reference>
<dbReference type="Gene3D" id="3.20.20.80">
    <property type="entry name" value="Glycosidases"/>
    <property type="match status" value="1"/>
</dbReference>
<dbReference type="InterPro" id="IPR006047">
    <property type="entry name" value="GH13_cat_dom"/>
</dbReference>
<dbReference type="InterPro" id="IPR013780">
    <property type="entry name" value="Glyco_hydro_b"/>
</dbReference>
<feature type="domain" description="Glycosyl hydrolase family 13 catalytic" evidence="2">
    <location>
        <begin position="13"/>
        <end position="417"/>
    </location>
</feature>
<evidence type="ECO:0000259" key="2">
    <source>
        <dbReference type="SMART" id="SM00642"/>
    </source>
</evidence>
<dbReference type="Gene3D" id="3.90.400.10">
    <property type="entry name" value="Oligo-1,6-glucosidase, Domain 2"/>
    <property type="match status" value="1"/>
</dbReference>
<protein>
    <submittedName>
        <fullName evidence="3">Alpha-glucosidase</fullName>
        <ecNumber evidence="3">3.2.1.-</ecNumber>
    </submittedName>
</protein>
<dbReference type="EMBL" id="JBHSGK010000020">
    <property type="protein sequence ID" value="MFC4737909.1"/>
    <property type="molecule type" value="Genomic_DNA"/>
</dbReference>
<dbReference type="PANTHER" id="PTHR10357:SF178">
    <property type="entry name" value="OLIGO-1,6-GLUCOSIDASE 3-RELATED"/>
    <property type="match status" value="1"/>
</dbReference>
<dbReference type="SUPFAM" id="SSF51011">
    <property type="entry name" value="Glycosyl hydrolase domain"/>
    <property type="match status" value="1"/>
</dbReference>
<dbReference type="CDD" id="cd11333">
    <property type="entry name" value="AmyAc_SI_OligoGlu_DGase"/>
    <property type="match status" value="1"/>
</dbReference>
<accession>A0ABV9P243</accession>
<dbReference type="InterPro" id="IPR017853">
    <property type="entry name" value="GH"/>
</dbReference>
<dbReference type="SUPFAM" id="SSF51445">
    <property type="entry name" value="(Trans)glycosidases"/>
    <property type="match status" value="1"/>
</dbReference>
<dbReference type="InterPro" id="IPR045857">
    <property type="entry name" value="O16G_dom_2"/>
</dbReference>
<organism evidence="3 4">
    <name type="scientific">Bacillus daqingensis</name>
    <dbReference type="NCBI Taxonomy" id="872396"/>
    <lineage>
        <taxon>Bacteria</taxon>
        <taxon>Bacillati</taxon>
        <taxon>Bacillota</taxon>
        <taxon>Bacilli</taxon>
        <taxon>Bacillales</taxon>
        <taxon>Bacillaceae</taxon>
        <taxon>Bacillus</taxon>
    </lineage>
</organism>
<dbReference type="SMART" id="SM00642">
    <property type="entry name" value="Aamy"/>
    <property type="match status" value="1"/>
</dbReference>
<sequence length="555" mass="63925">MTQKWWQDAVVYQVYPKSFQDSNGDGIGDLQGVIQKLDYLQDLGIRIIWLSPVYASPMDDNGYDISDYRAIAAEFGTMADMEELLTEAKMRGMEILMDLVINHSSDEHAWFQESRQNRTNSKHDWYIWCDPREDGTEPNNLRSIFGGSCWEFDEARGQYYFHSFSKKQPDLNWENPEVRKALYDMINWWLEKGIAGFRVDAITFIKKNDHYADVVPDAPDGTAVVKPNNPGIGEFLMELKQETFDRYDALTVAEAPGVPLEQMPEFVGEEGYFSMLIEFDHVDLDIDESGRWYRLQDWNLLDFKRAIAGSQEMINRIGWSALYLENHDQPRSLNKFIPEADHGVRTAKLLAVTYFLLRGTPFIYQGQELGMTNVSYTSIEDYNDLSTIDQYQAAVREGIAEEEAFALVARRSRDNSRTPMQWSEEQHGGFSSGHPWLAANPNYAIINAEQAVSDEASIFHFYKQLTALRRASPYKEILVHGTFEHVNEHHPYVFSYKRILRGKVVMVICSFSAKSEKLKLPHNPVVRIIGNDEKTEAEGRKITLKPYEAVVFECE</sequence>
<dbReference type="Pfam" id="PF00128">
    <property type="entry name" value="Alpha-amylase"/>
    <property type="match status" value="1"/>
</dbReference>
<dbReference type="PANTHER" id="PTHR10357">
    <property type="entry name" value="ALPHA-AMYLASE FAMILY MEMBER"/>
    <property type="match status" value="1"/>
</dbReference>
<dbReference type="GO" id="GO:0016798">
    <property type="term" value="F:hydrolase activity, acting on glycosyl bonds"/>
    <property type="evidence" value="ECO:0007669"/>
    <property type="project" value="UniProtKB-KW"/>
</dbReference>